<dbReference type="Proteomes" id="UP001589750">
    <property type="component" value="Unassembled WGS sequence"/>
</dbReference>
<organism evidence="2 3">
    <name type="scientific">Nocardioides plantarum</name>
    <dbReference type="NCBI Taxonomy" id="29299"/>
    <lineage>
        <taxon>Bacteria</taxon>
        <taxon>Bacillati</taxon>
        <taxon>Actinomycetota</taxon>
        <taxon>Actinomycetes</taxon>
        <taxon>Propionibacteriales</taxon>
        <taxon>Nocardioidaceae</taxon>
        <taxon>Nocardioides</taxon>
    </lineage>
</organism>
<sequence length="436" mass="47499">MRRSSVPRPLPRVLALLLPLTLVVGTAGCTVGDPLAKPDLGKAEVTTTAAPGEKDPYAEFGAVQRVLDERARALLGGDRKRFLATVDRDNSKLRRRQAAMFDNLQVLPLTNVYYGVERTALLADPVRGGGHALRPVVVEHVQLRGVHQRPVSNDVTMTFVQRRGGWVLGNEREDPLFAAQFRPWYGTRIETAGDAALLVMTDEDAEVGADELLGQTRSALASVTGVLDQEPAAPLLVDATSNGAATEVSNASGEDAAAVSFTTFGSSRLGGDYTGVAGAVVKANPDYVSQLVEDDETLRHELTHYVLSGYGNSNPQWVTEGIAEYVGYRPGTLADSYIEDAGLERRIDEREVRLIPPGRWGDDPELDYLSAEAFAEFLISGYGLDDYLEMMDLFRRMGRSRSVVYGEGIVDDVLRRVYDLEADQVARGGFELLRGL</sequence>
<dbReference type="PROSITE" id="PS51257">
    <property type="entry name" value="PROKAR_LIPOPROTEIN"/>
    <property type="match status" value="1"/>
</dbReference>
<evidence type="ECO:0000256" key="1">
    <source>
        <dbReference type="SAM" id="SignalP"/>
    </source>
</evidence>
<accession>A0ABV5KDL9</accession>
<keyword evidence="1" id="KW-0732">Signal</keyword>
<name>A0ABV5KDL9_9ACTN</name>
<reference evidence="2 3" key="1">
    <citation type="submission" date="2024-09" db="EMBL/GenBank/DDBJ databases">
        <authorList>
            <person name="Sun Q."/>
            <person name="Mori K."/>
        </authorList>
    </citation>
    <scope>NUCLEOTIDE SEQUENCE [LARGE SCALE GENOMIC DNA]</scope>
    <source>
        <strain evidence="2 3">JCM 9626</strain>
    </source>
</reference>
<feature type="signal peptide" evidence="1">
    <location>
        <begin position="1"/>
        <end position="29"/>
    </location>
</feature>
<dbReference type="EMBL" id="JBHMDG010000016">
    <property type="protein sequence ID" value="MFB9314203.1"/>
    <property type="molecule type" value="Genomic_DNA"/>
</dbReference>
<gene>
    <name evidence="2" type="ORF">ACFFRI_14205</name>
</gene>
<evidence type="ECO:0000313" key="3">
    <source>
        <dbReference type="Proteomes" id="UP001589750"/>
    </source>
</evidence>
<keyword evidence="3" id="KW-1185">Reference proteome</keyword>
<dbReference type="RefSeq" id="WP_140010361.1">
    <property type="nucleotide sequence ID" value="NZ_JBHMDG010000016.1"/>
</dbReference>
<proteinExistence type="predicted"/>
<protein>
    <recommendedName>
        <fullName evidence="4">Peptidase MA-like domain-containing protein</fullName>
    </recommendedName>
</protein>
<comment type="caution">
    <text evidence="2">The sequence shown here is derived from an EMBL/GenBank/DDBJ whole genome shotgun (WGS) entry which is preliminary data.</text>
</comment>
<evidence type="ECO:0008006" key="4">
    <source>
        <dbReference type="Google" id="ProtNLM"/>
    </source>
</evidence>
<evidence type="ECO:0000313" key="2">
    <source>
        <dbReference type="EMBL" id="MFB9314203.1"/>
    </source>
</evidence>
<feature type="chain" id="PRO_5047105520" description="Peptidase MA-like domain-containing protein" evidence="1">
    <location>
        <begin position="30"/>
        <end position="436"/>
    </location>
</feature>